<gene>
    <name evidence="2" type="ORF">RIF29_18050</name>
</gene>
<dbReference type="EMBL" id="JAYWIO010000003">
    <property type="protein sequence ID" value="KAK7276902.1"/>
    <property type="molecule type" value="Genomic_DNA"/>
</dbReference>
<accession>A0AAN9FIA2</accession>
<keyword evidence="1" id="KW-0472">Membrane</keyword>
<reference evidence="2 3" key="1">
    <citation type="submission" date="2024-01" db="EMBL/GenBank/DDBJ databases">
        <title>The genomes of 5 underutilized Papilionoideae crops provide insights into root nodulation and disease resistanc.</title>
        <authorList>
            <person name="Yuan L."/>
        </authorList>
    </citation>
    <scope>NUCLEOTIDE SEQUENCE [LARGE SCALE GENOMIC DNA]</scope>
    <source>
        <strain evidence="2">ZHUSHIDOU_FW_LH</strain>
        <tissue evidence="2">Leaf</tissue>
    </source>
</reference>
<evidence type="ECO:0000313" key="3">
    <source>
        <dbReference type="Proteomes" id="UP001372338"/>
    </source>
</evidence>
<dbReference type="Proteomes" id="UP001372338">
    <property type="component" value="Unassembled WGS sequence"/>
</dbReference>
<comment type="caution">
    <text evidence="2">The sequence shown here is derived from an EMBL/GenBank/DDBJ whole genome shotgun (WGS) entry which is preliminary data.</text>
</comment>
<feature type="transmembrane region" description="Helical" evidence="1">
    <location>
        <begin position="51"/>
        <end position="72"/>
    </location>
</feature>
<sequence length="73" mass="8402">MEKAINQIVWVAPSFQTKKTTYLHMLLLLLPFFLSHFATPSRKIDPFSLPTLIFLISLSLSLSLLHFSSYSLF</sequence>
<keyword evidence="1" id="KW-0812">Transmembrane</keyword>
<name>A0AAN9FIA2_CROPI</name>
<feature type="transmembrane region" description="Helical" evidence="1">
    <location>
        <begin position="21"/>
        <end position="39"/>
    </location>
</feature>
<protein>
    <submittedName>
        <fullName evidence="2">Uncharacterized protein</fullName>
    </submittedName>
</protein>
<keyword evidence="3" id="KW-1185">Reference proteome</keyword>
<proteinExistence type="predicted"/>
<evidence type="ECO:0000313" key="2">
    <source>
        <dbReference type="EMBL" id="KAK7276902.1"/>
    </source>
</evidence>
<keyword evidence="1" id="KW-1133">Transmembrane helix</keyword>
<dbReference type="AlphaFoldDB" id="A0AAN9FIA2"/>
<organism evidence="2 3">
    <name type="scientific">Crotalaria pallida</name>
    <name type="common">Smooth rattlebox</name>
    <name type="synonym">Crotalaria striata</name>
    <dbReference type="NCBI Taxonomy" id="3830"/>
    <lineage>
        <taxon>Eukaryota</taxon>
        <taxon>Viridiplantae</taxon>
        <taxon>Streptophyta</taxon>
        <taxon>Embryophyta</taxon>
        <taxon>Tracheophyta</taxon>
        <taxon>Spermatophyta</taxon>
        <taxon>Magnoliopsida</taxon>
        <taxon>eudicotyledons</taxon>
        <taxon>Gunneridae</taxon>
        <taxon>Pentapetalae</taxon>
        <taxon>rosids</taxon>
        <taxon>fabids</taxon>
        <taxon>Fabales</taxon>
        <taxon>Fabaceae</taxon>
        <taxon>Papilionoideae</taxon>
        <taxon>50 kb inversion clade</taxon>
        <taxon>genistoids sensu lato</taxon>
        <taxon>core genistoids</taxon>
        <taxon>Crotalarieae</taxon>
        <taxon>Crotalaria</taxon>
    </lineage>
</organism>
<evidence type="ECO:0000256" key="1">
    <source>
        <dbReference type="SAM" id="Phobius"/>
    </source>
</evidence>